<dbReference type="PANTHER" id="PTHR33710:SF77">
    <property type="entry name" value="DNASE I-LIKE SUPERFAMILY PROTEIN"/>
    <property type="match status" value="1"/>
</dbReference>
<reference evidence="1" key="2">
    <citation type="journal article" date="2024" name="Plant">
        <title>Genomic evolution and insights into agronomic trait innovations of Sesamum species.</title>
        <authorList>
            <person name="Miao H."/>
            <person name="Wang L."/>
            <person name="Qu L."/>
            <person name="Liu H."/>
            <person name="Sun Y."/>
            <person name="Le M."/>
            <person name="Wang Q."/>
            <person name="Wei S."/>
            <person name="Zheng Y."/>
            <person name="Lin W."/>
            <person name="Duan Y."/>
            <person name="Cao H."/>
            <person name="Xiong S."/>
            <person name="Wang X."/>
            <person name="Wei L."/>
            <person name="Li C."/>
            <person name="Ma Q."/>
            <person name="Ju M."/>
            <person name="Zhao R."/>
            <person name="Li G."/>
            <person name="Mu C."/>
            <person name="Tian Q."/>
            <person name="Mei H."/>
            <person name="Zhang T."/>
            <person name="Gao T."/>
            <person name="Zhang H."/>
        </authorList>
    </citation>
    <scope>NUCLEOTIDE SEQUENCE</scope>
    <source>
        <strain evidence="1">KEN1</strain>
    </source>
</reference>
<organism evidence="1">
    <name type="scientific">Sesamum latifolium</name>
    <dbReference type="NCBI Taxonomy" id="2727402"/>
    <lineage>
        <taxon>Eukaryota</taxon>
        <taxon>Viridiplantae</taxon>
        <taxon>Streptophyta</taxon>
        <taxon>Embryophyta</taxon>
        <taxon>Tracheophyta</taxon>
        <taxon>Spermatophyta</taxon>
        <taxon>Magnoliopsida</taxon>
        <taxon>eudicotyledons</taxon>
        <taxon>Gunneridae</taxon>
        <taxon>Pentapetalae</taxon>
        <taxon>asterids</taxon>
        <taxon>lamiids</taxon>
        <taxon>Lamiales</taxon>
        <taxon>Pedaliaceae</taxon>
        <taxon>Sesamum</taxon>
    </lineage>
</organism>
<protein>
    <submittedName>
        <fullName evidence="1">Uncharacterized protein</fullName>
    </submittedName>
</protein>
<evidence type="ECO:0000313" key="1">
    <source>
        <dbReference type="EMBL" id="KAL0453608.1"/>
    </source>
</evidence>
<dbReference type="PANTHER" id="PTHR33710">
    <property type="entry name" value="BNAC02G09200D PROTEIN"/>
    <property type="match status" value="1"/>
</dbReference>
<dbReference type="InterPro" id="IPR036691">
    <property type="entry name" value="Endo/exonu/phosph_ase_sf"/>
</dbReference>
<dbReference type="EMBL" id="JACGWN010000004">
    <property type="protein sequence ID" value="KAL0453608.1"/>
    <property type="molecule type" value="Genomic_DNA"/>
</dbReference>
<reference evidence="1" key="1">
    <citation type="submission" date="2020-06" db="EMBL/GenBank/DDBJ databases">
        <authorList>
            <person name="Li T."/>
            <person name="Hu X."/>
            <person name="Zhang T."/>
            <person name="Song X."/>
            <person name="Zhang H."/>
            <person name="Dai N."/>
            <person name="Sheng W."/>
            <person name="Hou X."/>
            <person name="Wei L."/>
        </authorList>
    </citation>
    <scope>NUCLEOTIDE SEQUENCE</scope>
    <source>
        <strain evidence="1">KEN1</strain>
        <tissue evidence="1">Leaf</tissue>
    </source>
</reference>
<dbReference type="AlphaFoldDB" id="A0AAW2XJ31"/>
<proteinExistence type="predicted"/>
<sequence length="322" mass="36449">MFGFSVDSHGKSGGLALLWHKHLDVTLQSYSFNHIDASILSGHGSEAWHITGFYGEPNSQKLTETWQLLKRLSSQSTRDWACLGDFNEVLYQHEKSGRLPQSWRQMSEFHKTLKDCFLHDIGYIGDKFTWSNKREWPHTVYARLDRGCASANWSQRFPHAGVTHLPALGFDHSPLILNTEQSYQTGHSRGRRVWSSKAVWLRVDDCEKVVLMLGRLALALTIRNPSLGRLSQKSESVLARLRGVWHRKRLCGNSAAKQNGLRKETAILSSFTLELQLGSEGILSTNLGTTKGAGAIRNLRFSPSFRNIMVLYSNPLIQPRLH</sequence>
<dbReference type="SUPFAM" id="SSF56219">
    <property type="entry name" value="DNase I-like"/>
    <property type="match status" value="1"/>
</dbReference>
<accession>A0AAW2XJ31</accession>
<name>A0AAW2XJ31_9LAMI</name>
<comment type="caution">
    <text evidence="1">The sequence shown here is derived from an EMBL/GenBank/DDBJ whole genome shotgun (WGS) entry which is preliminary data.</text>
</comment>
<gene>
    <name evidence="1" type="ORF">Slati_1338900</name>
</gene>
<dbReference type="Gene3D" id="3.60.10.10">
    <property type="entry name" value="Endonuclease/exonuclease/phosphatase"/>
    <property type="match status" value="1"/>
</dbReference>